<reference evidence="2" key="1">
    <citation type="submission" date="2023-10" db="EMBL/GenBank/DDBJ databases">
        <title>Genome assemblies of two species of porcelain crab, Petrolisthes cinctipes and Petrolisthes manimaculis (Anomura: Porcellanidae).</title>
        <authorList>
            <person name="Angst P."/>
        </authorList>
    </citation>
    <scope>NUCLEOTIDE SEQUENCE</scope>
    <source>
        <strain evidence="2">PB745_01</strain>
        <tissue evidence="2">Gill</tissue>
    </source>
</reference>
<keyword evidence="3" id="KW-1185">Reference proteome</keyword>
<accession>A0AAE1G6T9</accession>
<evidence type="ECO:0000256" key="1">
    <source>
        <dbReference type="SAM" id="MobiDB-lite"/>
    </source>
</evidence>
<dbReference type="AlphaFoldDB" id="A0AAE1G6T9"/>
<proteinExistence type="predicted"/>
<dbReference type="Proteomes" id="UP001286313">
    <property type="component" value="Unassembled WGS sequence"/>
</dbReference>
<organism evidence="2 3">
    <name type="scientific">Petrolisthes cinctipes</name>
    <name type="common">Flat porcelain crab</name>
    <dbReference type="NCBI Taxonomy" id="88211"/>
    <lineage>
        <taxon>Eukaryota</taxon>
        <taxon>Metazoa</taxon>
        <taxon>Ecdysozoa</taxon>
        <taxon>Arthropoda</taxon>
        <taxon>Crustacea</taxon>
        <taxon>Multicrustacea</taxon>
        <taxon>Malacostraca</taxon>
        <taxon>Eumalacostraca</taxon>
        <taxon>Eucarida</taxon>
        <taxon>Decapoda</taxon>
        <taxon>Pleocyemata</taxon>
        <taxon>Anomura</taxon>
        <taxon>Galatheoidea</taxon>
        <taxon>Porcellanidae</taxon>
        <taxon>Petrolisthes</taxon>
    </lineage>
</organism>
<name>A0AAE1G6T9_PETCI</name>
<feature type="region of interest" description="Disordered" evidence="1">
    <location>
        <begin position="1"/>
        <end position="41"/>
    </location>
</feature>
<protein>
    <submittedName>
        <fullName evidence="2">Uncharacterized protein</fullName>
    </submittedName>
</protein>
<comment type="caution">
    <text evidence="2">The sequence shown here is derived from an EMBL/GenBank/DDBJ whole genome shotgun (WGS) entry which is preliminary data.</text>
</comment>
<evidence type="ECO:0000313" key="2">
    <source>
        <dbReference type="EMBL" id="KAK3884268.1"/>
    </source>
</evidence>
<sequence length="94" mass="10846">MGEPHHQCCGFKRSLSNKRRSHHYSPLPPLGRPRPKNGTIPAPKIMLYGELANGTRPRGAPKLRYKDQLKRTLALTNIDPYSWEQTARDRATWR</sequence>
<dbReference type="EMBL" id="JAWQEG010000902">
    <property type="protein sequence ID" value="KAK3884268.1"/>
    <property type="molecule type" value="Genomic_DNA"/>
</dbReference>
<evidence type="ECO:0000313" key="3">
    <source>
        <dbReference type="Proteomes" id="UP001286313"/>
    </source>
</evidence>
<gene>
    <name evidence="2" type="ORF">Pcinc_011433</name>
</gene>